<evidence type="ECO:0000313" key="3">
    <source>
        <dbReference type="Proteomes" id="UP001214898"/>
    </source>
</evidence>
<accession>A0AAX3RJ13</accession>
<organism evidence="2 3">
    <name type="scientific">Bacillus subtilis</name>
    <dbReference type="NCBI Taxonomy" id="1423"/>
    <lineage>
        <taxon>Bacteria</taxon>
        <taxon>Bacillati</taxon>
        <taxon>Bacillota</taxon>
        <taxon>Bacilli</taxon>
        <taxon>Bacillales</taxon>
        <taxon>Bacillaceae</taxon>
        <taxon>Bacillus</taxon>
    </lineage>
</organism>
<evidence type="ECO:0000256" key="1">
    <source>
        <dbReference type="SAM" id="Coils"/>
    </source>
</evidence>
<gene>
    <name evidence="2" type="ORF">P5633_11620</name>
</gene>
<keyword evidence="1" id="KW-0175">Coiled coil</keyword>
<dbReference type="EMBL" id="CP120576">
    <property type="protein sequence ID" value="WEY83097.1"/>
    <property type="molecule type" value="Genomic_DNA"/>
</dbReference>
<evidence type="ECO:0000313" key="2">
    <source>
        <dbReference type="EMBL" id="WEY83097.1"/>
    </source>
</evidence>
<dbReference type="AlphaFoldDB" id="A0AAX3RJ13"/>
<proteinExistence type="predicted"/>
<feature type="coiled-coil region" evidence="1">
    <location>
        <begin position="5"/>
        <end position="39"/>
    </location>
</feature>
<reference evidence="2" key="1">
    <citation type="submission" date="2025-02" db="EMBL/GenBank/DDBJ databases">
        <title>Complete genome sequences of 52 Bacillus and Priestia strains isolated from West-African fermentations and 26 reference strains from the DSMZ collection.</title>
        <authorList>
            <person name="Wiedenbein E.S."/>
            <person name="Canoy T.S."/>
            <person name="Hui Y."/>
            <person name="Parkouda C."/>
            <person name="Dawende C."/>
            <person name="Ametefe E."/>
            <person name="Jespersen L."/>
            <person name="Nielsen D.S."/>
        </authorList>
    </citation>
    <scope>NUCLEOTIDE SEQUENCE</scope>
    <source>
        <strain evidence="2">PRO56</strain>
    </source>
</reference>
<name>A0AAX3RJ13_BACIU</name>
<sequence>MTEEVKRLRCVVADLIGENERLKTELAKANELLSKSQDVFCEWDMDYFPIYEEIGLYLNEEEDE</sequence>
<protein>
    <submittedName>
        <fullName evidence="2">Uncharacterized protein</fullName>
    </submittedName>
</protein>
<dbReference type="Proteomes" id="UP001214898">
    <property type="component" value="Chromosome"/>
</dbReference>